<evidence type="ECO:0000256" key="5">
    <source>
        <dbReference type="ARBA" id="ARBA00005072"/>
    </source>
</evidence>
<dbReference type="EMBL" id="BMZQ01000001">
    <property type="protein sequence ID" value="GHD11462.1"/>
    <property type="molecule type" value="Genomic_DNA"/>
</dbReference>
<dbReference type="Proteomes" id="UP000630142">
    <property type="component" value="Unassembled WGS sequence"/>
</dbReference>
<comment type="pathway">
    <text evidence="5">Amino-acid biosynthesis; L-leucine biosynthesis; L-leucine from 3-methyl-2-oxobutanoate: step 4/4.</text>
</comment>
<dbReference type="InterPro" id="IPR036038">
    <property type="entry name" value="Aminotransferase-like"/>
</dbReference>
<dbReference type="InterPro" id="IPR001544">
    <property type="entry name" value="Aminotrans_IV"/>
</dbReference>
<dbReference type="GO" id="GO:0004084">
    <property type="term" value="F:branched-chain-amino-acid transaminase activity"/>
    <property type="evidence" value="ECO:0007669"/>
    <property type="project" value="UniProtKB-EC"/>
</dbReference>
<comment type="similarity">
    <text evidence="6 14">Belongs to the class-IV pyridoxal-phosphate-dependent aminotransferase family.</text>
</comment>
<gene>
    <name evidence="16" type="ORF">GCM10016234_14620</name>
</gene>
<dbReference type="SUPFAM" id="SSF56752">
    <property type="entry name" value="D-aminoacid aminotransferase-like PLP-dependent enzymes"/>
    <property type="match status" value="1"/>
</dbReference>
<accession>A0A8J3DTP0</accession>
<evidence type="ECO:0000256" key="1">
    <source>
        <dbReference type="ARBA" id="ARBA00001933"/>
    </source>
</evidence>
<dbReference type="RefSeq" id="WP_189502784.1">
    <property type="nucleotide sequence ID" value="NZ_BMZQ01000001.1"/>
</dbReference>
<dbReference type="Pfam" id="PF01063">
    <property type="entry name" value="Aminotran_4"/>
    <property type="match status" value="1"/>
</dbReference>
<evidence type="ECO:0000256" key="14">
    <source>
        <dbReference type="RuleBase" id="RU004106"/>
    </source>
</evidence>
<comment type="catalytic activity">
    <reaction evidence="11">
        <text>L-valine + 2-oxoglutarate = 3-methyl-2-oxobutanoate + L-glutamate</text>
        <dbReference type="Rhea" id="RHEA:24813"/>
        <dbReference type="ChEBI" id="CHEBI:11851"/>
        <dbReference type="ChEBI" id="CHEBI:16810"/>
        <dbReference type="ChEBI" id="CHEBI:29985"/>
        <dbReference type="ChEBI" id="CHEBI:57762"/>
        <dbReference type="EC" id="2.6.1.42"/>
    </reaction>
</comment>
<comment type="pathway">
    <text evidence="3">Amino-acid biosynthesis; L-isoleucine biosynthesis; L-isoleucine from 2-oxobutanoate: step 4/4.</text>
</comment>
<evidence type="ECO:0000256" key="7">
    <source>
        <dbReference type="ARBA" id="ARBA00013053"/>
    </source>
</evidence>
<dbReference type="AlphaFoldDB" id="A0A8J3DTP0"/>
<dbReference type="InterPro" id="IPR050571">
    <property type="entry name" value="Class-IV_PLP-Dep_Aminotrnsfr"/>
</dbReference>
<dbReference type="NCBIfam" id="NF005731">
    <property type="entry name" value="PRK07546.1-5"/>
    <property type="match status" value="1"/>
</dbReference>
<keyword evidence="10" id="KW-0100">Branched-chain amino acid biosynthesis</keyword>
<evidence type="ECO:0000256" key="9">
    <source>
        <dbReference type="ARBA" id="ARBA00022898"/>
    </source>
</evidence>
<comment type="catalytic activity">
    <reaction evidence="13">
        <text>L-leucine + 2-oxoglutarate = 4-methyl-2-oxopentanoate + L-glutamate</text>
        <dbReference type="Rhea" id="RHEA:18321"/>
        <dbReference type="ChEBI" id="CHEBI:16810"/>
        <dbReference type="ChEBI" id="CHEBI:17865"/>
        <dbReference type="ChEBI" id="CHEBI:29985"/>
        <dbReference type="ChEBI" id="CHEBI:57427"/>
        <dbReference type="EC" id="2.6.1.42"/>
    </reaction>
</comment>
<evidence type="ECO:0000256" key="12">
    <source>
        <dbReference type="ARBA" id="ARBA00048798"/>
    </source>
</evidence>
<evidence type="ECO:0000256" key="11">
    <source>
        <dbReference type="ARBA" id="ARBA00048212"/>
    </source>
</evidence>
<evidence type="ECO:0000256" key="8">
    <source>
        <dbReference type="ARBA" id="ARBA00014472"/>
    </source>
</evidence>
<dbReference type="InterPro" id="IPR043131">
    <property type="entry name" value="BCAT-like_N"/>
</dbReference>
<organism evidence="16 17">
    <name type="scientific">Tianweitania populi</name>
    <dbReference type="NCBI Taxonomy" id="1607949"/>
    <lineage>
        <taxon>Bacteria</taxon>
        <taxon>Pseudomonadati</taxon>
        <taxon>Pseudomonadota</taxon>
        <taxon>Alphaproteobacteria</taxon>
        <taxon>Hyphomicrobiales</taxon>
        <taxon>Phyllobacteriaceae</taxon>
        <taxon>Tianweitania</taxon>
    </lineage>
</organism>
<dbReference type="PANTHER" id="PTHR42743:SF11">
    <property type="entry name" value="AMINODEOXYCHORISMATE LYASE"/>
    <property type="match status" value="1"/>
</dbReference>
<comment type="cofactor">
    <cofactor evidence="1 15">
        <name>pyridoxal 5'-phosphate</name>
        <dbReference type="ChEBI" id="CHEBI:597326"/>
    </cofactor>
</comment>
<evidence type="ECO:0000313" key="17">
    <source>
        <dbReference type="Proteomes" id="UP000630142"/>
    </source>
</evidence>
<evidence type="ECO:0000256" key="10">
    <source>
        <dbReference type="ARBA" id="ARBA00023304"/>
    </source>
</evidence>
<comment type="function">
    <text evidence="2">Acts on leucine, isoleucine and valine.</text>
</comment>
<reference evidence="16" key="2">
    <citation type="submission" date="2020-09" db="EMBL/GenBank/DDBJ databases">
        <authorList>
            <person name="Sun Q."/>
            <person name="Kim S."/>
        </authorList>
    </citation>
    <scope>NUCLEOTIDE SEQUENCE</scope>
    <source>
        <strain evidence="16">KCTC 42249</strain>
    </source>
</reference>
<reference evidence="16" key="1">
    <citation type="journal article" date="2014" name="Int. J. Syst. Evol. Microbiol.">
        <title>Complete genome sequence of Corynebacterium casei LMG S-19264T (=DSM 44701T), isolated from a smear-ripened cheese.</title>
        <authorList>
            <consortium name="US DOE Joint Genome Institute (JGI-PGF)"/>
            <person name="Walter F."/>
            <person name="Albersmeier A."/>
            <person name="Kalinowski J."/>
            <person name="Ruckert C."/>
        </authorList>
    </citation>
    <scope>NUCLEOTIDE SEQUENCE</scope>
    <source>
        <strain evidence="16">KCTC 42249</strain>
    </source>
</reference>
<evidence type="ECO:0000256" key="2">
    <source>
        <dbReference type="ARBA" id="ARBA00003109"/>
    </source>
</evidence>
<evidence type="ECO:0000256" key="15">
    <source>
        <dbReference type="RuleBase" id="RU004516"/>
    </source>
</evidence>
<dbReference type="PROSITE" id="PS00770">
    <property type="entry name" value="AA_TRANSFER_CLASS_4"/>
    <property type="match status" value="1"/>
</dbReference>
<dbReference type="Gene3D" id="3.30.470.10">
    <property type="match status" value="1"/>
</dbReference>
<dbReference type="EC" id="2.6.1.42" evidence="7"/>
<dbReference type="InterPro" id="IPR043132">
    <property type="entry name" value="BCAT-like_C"/>
</dbReference>
<dbReference type="GO" id="GO:0009082">
    <property type="term" value="P:branched-chain amino acid biosynthetic process"/>
    <property type="evidence" value="ECO:0007669"/>
    <property type="project" value="UniProtKB-KW"/>
</dbReference>
<name>A0A8J3DTP0_9HYPH</name>
<proteinExistence type="inferred from homology"/>
<dbReference type="Gene3D" id="3.20.10.10">
    <property type="entry name" value="D-amino Acid Aminotransferase, subunit A, domain 2"/>
    <property type="match status" value="1"/>
</dbReference>
<evidence type="ECO:0000256" key="3">
    <source>
        <dbReference type="ARBA" id="ARBA00004824"/>
    </source>
</evidence>
<evidence type="ECO:0000313" key="16">
    <source>
        <dbReference type="EMBL" id="GHD11462.1"/>
    </source>
</evidence>
<evidence type="ECO:0000256" key="13">
    <source>
        <dbReference type="ARBA" id="ARBA00049229"/>
    </source>
</evidence>
<protein>
    <recommendedName>
        <fullName evidence="8">Probable branched-chain-amino-acid aminotransferase</fullName>
        <ecNumber evidence="7">2.6.1.42</ecNumber>
    </recommendedName>
</protein>
<dbReference type="NCBIfam" id="NF005729">
    <property type="entry name" value="PRK07546.1-3"/>
    <property type="match status" value="1"/>
</dbReference>
<sequence length="219" mass="24216">MSVEGALRHRLDPTDCLIETFRYEPDHGFLRLDRHLDRLERSAATLGFRFDHTAVNLVLSELLRDQDALRVRLTLDSAGNPEATTQAFVPLAKDTIWTLRLAATKLPSHDPLLAHKTTRRALYEAARAEFAQHEAQEVLLCNELGELCEGTITNLFVDRGDGILATPPLTSGLLPGVLRGELLTSGRAMEQVLFPADLQQGQIYVGNSLRGLIAARLLS</sequence>
<dbReference type="PANTHER" id="PTHR42743">
    <property type="entry name" value="AMINO-ACID AMINOTRANSFERASE"/>
    <property type="match status" value="1"/>
</dbReference>
<evidence type="ECO:0000256" key="6">
    <source>
        <dbReference type="ARBA" id="ARBA00009320"/>
    </source>
</evidence>
<comment type="catalytic activity">
    <reaction evidence="12">
        <text>L-isoleucine + 2-oxoglutarate = (S)-3-methyl-2-oxopentanoate + L-glutamate</text>
        <dbReference type="Rhea" id="RHEA:24801"/>
        <dbReference type="ChEBI" id="CHEBI:16810"/>
        <dbReference type="ChEBI" id="CHEBI:29985"/>
        <dbReference type="ChEBI" id="CHEBI:35146"/>
        <dbReference type="ChEBI" id="CHEBI:58045"/>
        <dbReference type="EC" id="2.6.1.42"/>
    </reaction>
</comment>
<keyword evidence="10" id="KW-0028">Amino-acid biosynthesis</keyword>
<comment type="pathway">
    <text evidence="4">Amino-acid biosynthesis; L-valine biosynthesis; L-valine from pyruvate: step 4/4.</text>
</comment>
<keyword evidence="9 15" id="KW-0663">Pyridoxal phosphate</keyword>
<comment type="caution">
    <text evidence="16">The sequence shown here is derived from an EMBL/GenBank/DDBJ whole genome shotgun (WGS) entry which is preliminary data.</text>
</comment>
<keyword evidence="17" id="KW-1185">Reference proteome</keyword>
<evidence type="ECO:0000256" key="4">
    <source>
        <dbReference type="ARBA" id="ARBA00004931"/>
    </source>
</evidence>
<dbReference type="InterPro" id="IPR018300">
    <property type="entry name" value="Aminotrans_IV_CS"/>
</dbReference>